<proteinExistence type="predicted"/>
<evidence type="ECO:0000313" key="4">
    <source>
        <dbReference type="Proteomes" id="UP000248795"/>
    </source>
</evidence>
<protein>
    <recommendedName>
        <fullName evidence="5">Fenitrothion hydrolase</fullName>
    </recommendedName>
</protein>
<feature type="transmembrane region" description="Helical" evidence="1">
    <location>
        <begin position="240"/>
        <end position="259"/>
    </location>
</feature>
<feature type="transmembrane region" description="Helical" evidence="1">
    <location>
        <begin position="36"/>
        <end position="59"/>
    </location>
</feature>
<dbReference type="RefSeq" id="WP_111196851.1">
    <property type="nucleotide sequence ID" value="NZ_QKVK01000002.1"/>
</dbReference>
<feature type="transmembrane region" description="Helical" evidence="1">
    <location>
        <begin position="105"/>
        <end position="122"/>
    </location>
</feature>
<dbReference type="Proteomes" id="UP000248795">
    <property type="component" value="Unassembled WGS sequence"/>
</dbReference>
<gene>
    <name evidence="3" type="ORF">DK847_06040</name>
</gene>
<name>A0A2W2BCN2_9HYPH</name>
<feature type="transmembrane region" description="Helical" evidence="1">
    <location>
        <begin position="183"/>
        <end position="204"/>
    </location>
</feature>
<feature type="transmembrane region" description="Helical" evidence="1">
    <location>
        <begin position="432"/>
        <end position="451"/>
    </location>
</feature>
<evidence type="ECO:0000256" key="1">
    <source>
        <dbReference type="SAM" id="Phobius"/>
    </source>
</evidence>
<feature type="transmembrane region" description="Helical" evidence="1">
    <location>
        <begin position="158"/>
        <end position="177"/>
    </location>
</feature>
<comment type="caution">
    <text evidence="3">The sequence shown here is derived from an EMBL/GenBank/DDBJ whole genome shotgun (WGS) entry which is preliminary data.</text>
</comment>
<dbReference type="AlphaFoldDB" id="A0A2W2BCN2"/>
<feature type="signal peptide" evidence="2">
    <location>
        <begin position="1"/>
        <end position="22"/>
    </location>
</feature>
<organism evidence="3 4">
    <name type="scientific">Aestuariivirga litoralis</name>
    <dbReference type="NCBI Taxonomy" id="2650924"/>
    <lineage>
        <taxon>Bacteria</taxon>
        <taxon>Pseudomonadati</taxon>
        <taxon>Pseudomonadota</taxon>
        <taxon>Alphaproteobacteria</taxon>
        <taxon>Hyphomicrobiales</taxon>
        <taxon>Aestuariivirgaceae</taxon>
        <taxon>Aestuariivirga</taxon>
    </lineage>
</organism>
<keyword evidence="1" id="KW-0472">Membrane</keyword>
<feature type="transmembrane region" description="Helical" evidence="1">
    <location>
        <begin position="71"/>
        <end position="93"/>
    </location>
</feature>
<feature type="transmembrane region" description="Helical" evidence="1">
    <location>
        <begin position="394"/>
        <end position="420"/>
    </location>
</feature>
<dbReference type="EMBL" id="QKVK01000002">
    <property type="protein sequence ID" value="PZF77984.1"/>
    <property type="molecule type" value="Genomic_DNA"/>
</dbReference>
<sequence length="457" mass="48376">MQRLALAIAALLLLTGPAFAHAAGRGFVMLLPTGWVIAGGAAAVLVSFIAVTLLPRLAMKAASLPEPLSPAVAQVTSLVSALILAALLVLGFLGPRDPVENLLPLAIWTLWWVEIVMLHPLFGNLWQALNPFTGPAALLRGRLGHEDHAPPLRYPAWASYWPAVLIFFAFAWFQLVWPAPEDPAILATAVCVYLAVGFAAVLAFGVKDWLGKADPFAVFLAQLGAAAPFGRGGLRWPGAGLLALPALPVSGVIFVLLTLGTITFDGFANTFAWLSLIGINPLDYPGRTPLMAANTIGILLVSGVLAAGFFAAVWAGWRWAGRPDSLTRLCGRLVYSLIPISIAYHFAHYLGDTLVKSQYLLLALNDPLQRGADVFGIGHAHVMTSFQNTASGALAIYATQTLALVIGHVIGVAVAHAMAVEEGLPPQRMMKLELPLALCMVAYTGFGLWLLGAPAIA</sequence>
<keyword evidence="1" id="KW-0812">Transmembrane</keyword>
<accession>A0A2W2BCN2</accession>
<keyword evidence="4" id="KW-1185">Reference proteome</keyword>
<keyword evidence="2" id="KW-0732">Signal</keyword>
<evidence type="ECO:0008006" key="5">
    <source>
        <dbReference type="Google" id="ProtNLM"/>
    </source>
</evidence>
<feature type="transmembrane region" description="Helical" evidence="1">
    <location>
        <begin position="329"/>
        <end position="347"/>
    </location>
</feature>
<evidence type="ECO:0000313" key="3">
    <source>
        <dbReference type="EMBL" id="PZF77984.1"/>
    </source>
</evidence>
<feature type="transmembrane region" description="Helical" evidence="1">
    <location>
        <begin position="296"/>
        <end position="317"/>
    </location>
</feature>
<feature type="transmembrane region" description="Helical" evidence="1">
    <location>
        <begin position="216"/>
        <end position="234"/>
    </location>
</feature>
<keyword evidence="1" id="KW-1133">Transmembrane helix</keyword>
<reference evidence="4" key="1">
    <citation type="submission" date="2018-06" db="EMBL/GenBank/DDBJ databases">
        <title>Aestuariibacter litoralis strain KCTC 52945T.</title>
        <authorList>
            <person name="Li X."/>
            <person name="Salam N."/>
            <person name="Li J.-L."/>
            <person name="Chen Y.-M."/>
            <person name="Yang Z.-W."/>
            <person name="Zhang L.-Y."/>
            <person name="Han M.-X."/>
            <person name="Xiao M."/>
            <person name="Li W.-J."/>
        </authorList>
    </citation>
    <scope>NUCLEOTIDE SEQUENCE [LARGE SCALE GENOMIC DNA]</scope>
    <source>
        <strain evidence="4">KCTC 52945</strain>
    </source>
</reference>
<feature type="chain" id="PRO_5015930084" description="Fenitrothion hydrolase" evidence="2">
    <location>
        <begin position="23"/>
        <end position="457"/>
    </location>
</feature>
<evidence type="ECO:0000256" key="2">
    <source>
        <dbReference type="SAM" id="SignalP"/>
    </source>
</evidence>